<protein>
    <recommendedName>
        <fullName evidence="5">P-loop containing nucleoside triphosphate hydrolase protein</fullName>
    </recommendedName>
</protein>
<dbReference type="Gene3D" id="3.40.50.300">
    <property type="entry name" value="P-loop containing nucleotide triphosphate hydrolases"/>
    <property type="match status" value="1"/>
</dbReference>
<keyword evidence="4" id="KW-1185">Reference proteome</keyword>
<evidence type="ECO:0000256" key="1">
    <source>
        <dbReference type="ARBA" id="ARBA00022741"/>
    </source>
</evidence>
<dbReference type="EMBL" id="MCFH01000024">
    <property type="protein sequence ID" value="ORX49373.1"/>
    <property type="molecule type" value="Genomic_DNA"/>
</dbReference>
<evidence type="ECO:0000313" key="3">
    <source>
        <dbReference type="EMBL" id="ORX49373.1"/>
    </source>
</evidence>
<dbReference type="SUPFAM" id="SSF52540">
    <property type="entry name" value="P-loop containing nucleoside triphosphate hydrolases"/>
    <property type="match status" value="1"/>
</dbReference>
<proteinExistence type="predicted"/>
<keyword evidence="1" id="KW-0547">Nucleotide-binding</keyword>
<dbReference type="SMART" id="SM00175">
    <property type="entry name" value="RAB"/>
    <property type="match status" value="1"/>
</dbReference>
<dbReference type="GO" id="GO:0005525">
    <property type="term" value="F:GTP binding"/>
    <property type="evidence" value="ECO:0007669"/>
    <property type="project" value="UniProtKB-KW"/>
</dbReference>
<sequence>MNSEIYNVVIIGNPGVGKTTVVNTLKNIYQKIDIPENNTNCTTLYILKNCYEYAINIIEIDENVCENGEITWAKLPNSINGVIICYDVTNKTSLTSITDALAAFAKNSLSTFLVGCKANTNEQRREIKRKAGVKIAQIFNIPFIELNIAAIEEQVKMFFEVFLEMLIKNKVVIESKQGNNFQPIYSPLEILKKEGNYKNTKLQYDSDVVMYPIANFYRLSIDDESETEYTTTNNSSTSSVINSISTDSDTIDSKFFF</sequence>
<dbReference type="OrthoDB" id="2127518at2759"/>
<dbReference type="AlphaFoldDB" id="A0A1Y1V923"/>
<organism evidence="3 4">
    <name type="scientific">Piromyces finnis</name>
    <dbReference type="NCBI Taxonomy" id="1754191"/>
    <lineage>
        <taxon>Eukaryota</taxon>
        <taxon>Fungi</taxon>
        <taxon>Fungi incertae sedis</taxon>
        <taxon>Chytridiomycota</taxon>
        <taxon>Chytridiomycota incertae sedis</taxon>
        <taxon>Neocallimastigomycetes</taxon>
        <taxon>Neocallimastigales</taxon>
        <taxon>Neocallimastigaceae</taxon>
        <taxon>Piromyces</taxon>
    </lineage>
</organism>
<dbReference type="GO" id="GO:0003924">
    <property type="term" value="F:GTPase activity"/>
    <property type="evidence" value="ECO:0007669"/>
    <property type="project" value="InterPro"/>
</dbReference>
<dbReference type="Pfam" id="PF00071">
    <property type="entry name" value="Ras"/>
    <property type="match status" value="1"/>
</dbReference>
<dbReference type="InterPro" id="IPR027417">
    <property type="entry name" value="P-loop_NTPase"/>
</dbReference>
<dbReference type="Proteomes" id="UP000193719">
    <property type="component" value="Unassembled WGS sequence"/>
</dbReference>
<comment type="caution">
    <text evidence="3">The sequence shown here is derived from an EMBL/GenBank/DDBJ whole genome shotgun (WGS) entry which is preliminary data.</text>
</comment>
<dbReference type="PANTHER" id="PTHR47977">
    <property type="entry name" value="RAS-RELATED PROTEIN RAB"/>
    <property type="match status" value="1"/>
</dbReference>
<evidence type="ECO:0000313" key="4">
    <source>
        <dbReference type="Proteomes" id="UP000193719"/>
    </source>
</evidence>
<keyword evidence="2" id="KW-0342">GTP-binding</keyword>
<accession>A0A1Y1V923</accession>
<name>A0A1Y1V923_9FUNG</name>
<dbReference type="InterPro" id="IPR001806">
    <property type="entry name" value="Small_GTPase"/>
</dbReference>
<evidence type="ECO:0008006" key="5">
    <source>
        <dbReference type="Google" id="ProtNLM"/>
    </source>
</evidence>
<dbReference type="InterPro" id="IPR050227">
    <property type="entry name" value="Rab"/>
</dbReference>
<reference evidence="3 4" key="2">
    <citation type="submission" date="2016-08" db="EMBL/GenBank/DDBJ databases">
        <title>Pervasive Adenine N6-methylation of Active Genes in Fungi.</title>
        <authorList>
            <consortium name="DOE Joint Genome Institute"/>
            <person name="Mondo S.J."/>
            <person name="Dannebaum R.O."/>
            <person name="Kuo R.C."/>
            <person name="Labutti K."/>
            <person name="Haridas S."/>
            <person name="Kuo A."/>
            <person name="Salamov A."/>
            <person name="Ahrendt S.R."/>
            <person name="Lipzen A."/>
            <person name="Sullivan W."/>
            <person name="Andreopoulos W.B."/>
            <person name="Clum A."/>
            <person name="Lindquist E."/>
            <person name="Daum C."/>
            <person name="Ramamoorthy G.K."/>
            <person name="Gryganskyi A."/>
            <person name="Culley D."/>
            <person name="Magnuson J.K."/>
            <person name="James T.Y."/>
            <person name="O'Malley M.A."/>
            <person name="Stajich J.E."/>
            <person name="Spatafora J.W."/>
            <person name="Visel A."/>
            <person name="Grigoriev I.V."/>
        </authorList>
    </citation>
    <scope>NUCLEOTIDE SEQUENCE [LARGE SCALE GENOMIC DNA]</scope>
    <source>
        <strain evidence="4">finn</strain>
    </source>
</reference>
<reference evidence="3 4" key="1">
    <citation type="submission" date="2016-08" db="EMBL/GenBank/DDBJ databases">
        <title>Genomes of anaerobic fungi encode conserved fungal cellulosomes for biomass hydrolysis.</title>
        <authorList>
            <consortium name="DOE Joint Genome Institute"/>
            <person name="Haitjema C.H."/>
            <person name="Gilmore S.P."/>
            <person name="Henske J.K."/>
            <person name="Solomon K.V."/>
            <person name="De Groot R."/>
            <person name="Kuo A."/>
            <person name="Mondo S.J."/>
            <person name="Salamov A.A."/>
            <person name="Labutti K."/>
            <person name="Zhao Z."/>
            <person name="Chiniquy J."/>
            <person name="Barry K."/>
            <person name="Brewer H.M."/>
            <person name="Purvine S.O."/>
            <person name="Wright A.T."/>
            <person name="Boxma B."/>
            <person name="Van Alen T."/>
            <person name="Hackstein J.H."/>
            <person name="Baker S.E."/>
            <person name="Grigoriev I.V."/>
            <person name="O'Malley M.A."/>
        </authorList>
    </citation>
    <scope>NUCLEOTIDE SEQUENCE [LARGE SCALE GENOMIC DNA]</scope>
    <source>
        <strain evidence="4">finn</strain>
    </source>
</reference>
<gene>
    <name evidence="3" type="ORF">BCR36DRAFT_292204</name>
</gene>
<dbReference type="STRING" id="1754191.A0A1Y1V923"/>
<evidence type="ECO:0000256" key="2">
    <source>
        <dbReference type="ARBA" id="ARBA00023134"/>
    </source>
</evidence>